<sequence>MGLTGQQWCQGSLTRGKGGKQLALARRWVAWQTGRFGSDHQNGHQTRSAEYQLAHRFPGGYDLLIGTSDKGENIKQTDLPEYSHAMIVFGGVDGLEVALEADEKLEATEPLQMFDIYANTCPLQQSRTIRTEEAIVITLAVIQDKLVHSGMK</sequence>
<dbReference type="InterPro" id="IPR029026">
    <property type="entry name" value="tRNA_m1G_MTases_N"/>
</dbReference>
<evidence type="ECO:0000313" key="3">
    <source>
        <dbReference type="Proteomes" id="UP001286313"/>
    </source>
</evidence>
<dbReference type="InterPro" id="IPR029028">
    <property type="entry name" value="Alpha/beta_knot_MTases"/>
</dbReference>
<protein>
    <submittedName>
        <fullName evidence="2">Uncharacterized protein</fullName>
    </submittedName>
</protein>
<name>A0AAE1G3L3_PETCI</name>
<dbReference type="Gene3D" id="3.40.1280.10">
    <property type="match status" value="1"/>
</dbReference>
<dbReference type="EMBL" id="JAWQEG010000767">
    <property type="protein sequence ID" value="KAK3885794.1"/>
    <property type="molecule type" value="Genomic_DNA"/>
</dbReference>
<dbReference type="CDD" id="cd18086">
    <property type="entry name" value="HsC9orf114-like"/>
    <property type="match status" value="1"/>
</dbReference>
<evidence type="ECO:0000313" key="2">
    <source>
        <dbReference type="EMBL" id="KAK3885794.1"/>
    </source>
</evidence>
<dbReference type="SUPFAM" id="SSF75217">
    <property type="entry name" value="alpha/beta knot"/>
    <property type="match status" value="1"/>
</dbReference>
<reference evidence="2" key="1">
    <citation type="submission" date="2023-10" db="EMBL/GenBank/DDBJ databases">
        <title>Genome assemblies of two species of porcelain crab, Petrolisthes cinctipes and Petrolisthes manimaculis (Anomura: Porcellanidae).</title>
        <authorList>
            <person name="Angst P."/>
        </authorList>
    </citation>
    <scope>NUCLEOTIDE SEQUENCE</scope>
    <source>
        <strain evidence="2">PB745_01</strain>
        <tissue evidence="2">Gill</tissue>
    </source>
</reference>
<dbReference type="Proteomes" id="UP001286313">
    <property type="component" value="Unassembled WGS sequence"/>
</dbReference>
<comment type="similarity">
    <text evidence="1">Belongs to the class IV-like SAM-binding methyltransferase superfamily.</text>
</comment>
<gene>
    <name evidence="2" type="ORF">Pcinc_010029</name>
</gene>
<dbReference type="AlphaFoldDB" id="A0AAE1G3L3"/>
<dbReference type="Pfam" id="PF02598">
    <property type="entry name" value="Methyltrn_RNA_3"/>
    <property type="match status" value="1"/>
</dbReference>
<organism evidence="2 3">
    <name type="scientific">Petrolisthes cinctipes</name>
    <name type="common">Flat porcelain crab</name>
    <dbReference type="NCBI Taxonomy" id="88211"/>
    <lineage>
        <taxon>Eukaryota</taxon>
        <taxon>Metazoa</taxon>
        <taxon>Ecdysozoa</taxon>
        <taxon>Arthropoda</taxon>
        <taxon>Crustacea</taxon>
        <taxon>Multicrustacea</taxon>
        <taxon>Malacostraca</taxon>
        <taxon>Eumalacostraca</taxon>
        <taxon>Eucarida</taxon>
        <taxon>Decapoda</taxon>
        <taxon>Pleocyemata</taxon>
        <taxon>Anomura</taxon>
        <taxon>Galatheoidea</taxon>
        <taxon>Porcellanidae</taxon>
        <taxon>Petrolisthes</taxon>
    </lineage>
</organism>
<comment type="caution">
    <text evidence="2">The sequence shown here is derived from an EMBL/GenBank/DDBJ whole genome shotgun (WGS) entry which is preliminary data.</text>
</comment>
<keyword evidence="3" id="KW-1185">Reference proteome</keyword>
<evidence type="ECO:0000256" key="1">
    <source>
        <dbReference type="ARBA" id="ARBA00009841"/>
    </source>
</evidence>
<dbReference type="InterPro" id="IPR003750">
    <property type="entry name" value="Put_MeTrfase-C9orf114-like"/>
</dbReference>
<accession>A0AAE1G3L3</accession>
<dbReference type="PANTHER" id="PTHR12150">
    <property type="entry name" value="CLASS IV SAM-BINDING METHYLTRANSFERASE-RELATED"/>
    <property type="match status" value="1"/>
</dbReference>
<proteinExistence type="inferred from homology"/>
<dbReference type="PANTHER" id="PTHR12150:SF13">
    <property type="entry name" value="METHYLTRANSFERASE C9ORF114-RELATED"/>
    <property type="match status" value="1"/>
</dbReference>